<dbReference type="EMBL" id="JARJCM010000274">
    <property type="protein sequence ID" value="KAJ7020109.1"/>
    <property type="molecule type" value="Genomic_DNA"/>
</dbReference>
<dbReference type="Proteomes" id="UP001218188">
    <property type="component" value="Unassembled WGS sequence"/>
</dbReference>
<evidence type="ECO:0000313" key="1">
    <source>
        <dbReference type="EMBL" id="KAJ7020109.1"/>
    </source>
</evidence>
<name>A0AAD6WT82_9AGAR</name>
<accession>A0AAD6WT82</accession>
<proteinExistence type="predicted"/>
<sequence>MAMAAMDCEGSAIDIALDPTNSQDHERITNSPLIRSLPWSIDGDERSHNAIRNSVIVFVWPPPPMASYPPASTATQRQAYARYIYGFDAVNTGASKSYPSEQHTIFALQLLQLFAEHIGLPKVKDRRMMPRFASLPTILLGNLSDWPTVIEKVRGYKPPQRKQVVSNLKIVASLLSVCGQGEFPIADVENRLGVGRRKDWTCNDYQLLTSFLYAASKLQTGHSNFFVSDHWLDLACPQRNSADPTPIPTSLPCADSTSILDSRSAQATAELAPNPRGLVPDLTQLFVYVPEPVSTFTTIYPPMLNRPPGSRRLRCVGGFAVVAVPRLSLQAYDSASRDRIITP</sequence>
<evidence type="ECO:0000313" key="2">
    <source>
        <dbReference type="Proteomes" id="UP001218188"/>
    </source>
</evidence>
<reference evidence="1" key="1">
    <citation type="submission" date="2023-03" db="EMBL/GenBank/DDBJ databases">
        <title>Massive genome expansion in bonnet fungi (Mycena s.s.) driven by repeated elements and novel gene families across ecological guilds.</title>
        <authorList>
            <consortium name="Lawrence Berkeley National Laboratory"/>
            <person name="Harder C.B."/>
            <person name="Miyauchi S."/>
            <person name="Viragh M."/>
            <person name="Kuo A."/>
            <person name="Thoen E."/>
            <person name="Andreopoulos B."/>
            <person name="Lu D."/>
            <person name="Skrede I."/>
            <person name="Drula E."/>
            <person name="Henrissat B."/>
            <person name="Morin E."/>
            <person name="Kohler A."/>
            <person name="Barry K."/>
            <person name="LaButti K."/>
            <person name="Morin E."/>
            <person name="Salamov A."/>
            <person name="Lipzen A."/>
            <person name="Mereny Z."/>
            <person name="Hegedus B."/>
            <person name="Baldrian P."/>
            <person name="Stursova M."/>
            <person name="Weitz H."/>
            <person name="Taylor A."/>
            <person name="Grigoriev I.V."/>
            <person name="Nagy L.G."/>
            <person name="Martin F."/>
            <person name="Kauserud H."/>
        </authorList>
    </citation>
    <scope>NUCLEOTIDE SEQUENCE</scope>
    <source>
        <strain evidence="1">CBHHK200</strain>
    </source>
</reference>
<dbReference type="AlphaFoldDB" id="A0AAD6WT82"/>
<organism evidence="1 2">
    <name type="scientific">Mycena alexandri</name>
    <dbReference type="NCBI Taxonomy" id="1745969"/>
    <lineage>
        <taxon>Eukaryota</taxon>
        <taxon>Fungi</taxon>
        <taxon>Dikarya</taxon>
        <taxon>Basidiomycota</taxon>
        <taxon>Agaricomycotina</taxon>
        <taxon>Agaricomycetes</taxon>
        <taxon>Agaricomycetidae</taxon>
        <taxon>Agaricales</taxon>
        <taxon>Marasmiineae</taxon>
        <taxon>Mycenaceae</taxon>
        <taxon>Mycena</taxon>
    </lineage>
</organism>
<keyword evidence="2" id="KW-1185">Reference proteome</keyword>
<comment type="caution">
    <text evidence="1">The sequence shown here is derived from an EMBL/GenBank/DDBJ whole genome shotgun (WGS) entry which is preliminary data.</text>
</comment>
<protein>
    <submittedName>
        <fullName evidence="1">Uncharacterized protein</fullName>
    </submittedName>
</protein>
<gene>
    <name evidence="1" type="ORF">C8F04DRAFT_1197068</name>
</gene>